<reference evidence="2" key="1">
    <citation type="submission" date="2023-07" db="EMBL/GenBank/DDBJ databases">
        <authorList>
            <person name="Stuckert A."/>
        </authorList>
    </citation>
    <scope>NUCLEOTIDE SEQUENCE</scope>
</reference>
<keyword evidence="3" id="KW-1185">Reference proteome</keyword>
<dbReference type="PANTHER" id="PTHR14559:SF1">
    <property type="entry name" value="CASPASE RECRUITMENT DOMAIN-CONTAINING PROTEIN 14"/>
    <property type="match status" value="1"/>
</dbReference>
<evidence type="ECO:0000313" key="3">
    <source>
        <dbReference type="Proteomes" id="UP001176940"/>
    </source>
</evidence>
<protein>
    <submittedName>
        <fullName evidence="2">Uncharacterized protein</fullName>
    </submittedName>
</protein>
<feature type="coiled-coil region" evidence="1">
    <location>
        <begin position="24"/>
        <end position="51"/>
    </location>
</feature>
<organism evidence="2 3">
    <name type="scientific">Ranitomeya imitator</name>
    <name type="common">mimic poison frog</name>
    <dbReference type="NCBI Taxonomy" id="111125"/>
    <lineage>
        <taxon>Eukaryota</taxon>
        <taxon>Metazoa</taxon>
        <taxon>Chordata</taxon>
        <taxon>Craniata</taxon>
        <taxon>Vertebrata</taxon>
        <taxon>Euteleostomi</taxon>
        <taxon>Amphibia</taxon>
        <taxon>Batrachia</taxon>
        <taxon>Anura</taxon>
        <taxon>Neobatrachia</taxon>
        <taxon>Hyloidea</taxon>
        <taxon>Dendrobatidae</taxon>
        <taxon>Dendrobatinae</taxon>
        <taxon>Ranitomeya</taxon>
    </lineage>
</organism>
<name>A0ABN9LMK5_9NEOB</name>
<proteinExistence type="predicted"/>
<evidence type="ECO:0000256" key="1">
    <source>
        <dbReference type="SAM" id="Coils"/>
    </source>
</evidence>
<evidence type="ECO:0000313" key="2">
    <source>
        <dbReference type="EMBL" id="CAJ0945872.1"/>
    </source>
</evidence>
<dbReference type="EMBL" id="CAUEEQ010024550">
    <property type="protein sequence ID" value="CAJ0945872.1"/>
    <property type="molecule type" value="Genomic_DNA"/>
</dbReference>
<feature type="coiled-coil region" evidence="1">
    <location>
        <begin position="94"/>
        <end position="184"/>
    </location>
</feature>
<comment type="caution">
    <text evidence="2">The sequence shown here is derived from an EMBL/GenBank/DDBJ whole genome shotgun (WGS) entry which is preliminary data.</text>
</comment>
<gene>
    <name evidence="2" type="ORF">RIMI_LOCUS11050178</name>
</gene>
<keyword evidence="1" id="KW-0175">Coiled coil</keyword>
<feature type="non-terminal residue" evidence="2">
    <location>
        <position position="1"/>
    </location>
</feature>
<sequence length="282" mass="32990">FYSVKEELHRVRMELQLAQSWTTRDQCEEELQVLQKENKTLKENLERQTRLVDGQKPSSDETLPDSEVLMAQLRTARKKIATVEASEKLWKEEKETMLQNYRHLQDNNDILKKKTEAFHDQVSELQKERDQAYRARDMVQAEISQFLNEKDSLREQVMHLTESNSELKQEIRSLEATLQIWMMRKDYEESAEQIYSCQKFKHQRLVRMDAICPSDDGDKGSYCSTSESWQDLGCQTNSDIGGRISCSTLHDDYLNDLSKRLVAQTHVEANVTIFAISKLECN</sequence>
<accession>A0ABN9LMK5</accession>
<dbReference type="PANTHER" id="PTHR14559">
    <property type="entry name" value="CASPASE RECRUITMENT DOMAIN FAMILY"/>
    <property type="match status" value="1"/>
</dbReference>
<dbReference type="Proteomes" id="UP001176940">
    <property type="component" value="Unassembled WGS sequence"/>
</dbReference>